<dbReference type="GO" id="GO:0005544">
    <property type="term" value="F:calcium-dependent phospholipid binding"/>
    <property type="evidence" value="ECO:0007669"/>
    <property type="project" value="InterPro"/>
</dbReference>
<evidence type="ECO:0000313" key="1">
    <source>
        <dbReference type="Ensembl" id="ENSPMEP00000030525.1"/>
    </source>
</evidence>
<evidence type="ECO:0008006" key="3">
    <source>
        <dbReference type="Google" id="ProtNLM"/>
    </source>
</evidence>
<proteinExistence type="predicted"/>
<reference evidence="1" key="1">
    <citation type="submission" date="2025-08" db="UniProtKB">
        <authorList>
            <consortium name="Ensembl"/>
        </authorList>
    </citation>
    <scope>IDENTIFICATION</scope>
</reference>
<dbReference type="GO" id="GO:0071277">
    <property type="term" value="P:cellular response to calcium ion"/>
    <property type="evidence" value="ECO:0007669"/>
    <property type="project" value="TreeGrafter"/>
</dbReference>
<dbReference type="STRING" id="48701.ENSPMEP00000030525"/>
<dbReference type="PANTHER" id="PTHR10857">
    <property type="entry name" value="COPINE"/>
    <property type="match status" value="1"/>
</dbReference>
<dbReference type="AlphaFoldDB" id="A0A3B3YU39"/>
<organism evidence="1 2">
    <name type="scientific">Poecilia mexicana</name>
    <dbReference type="NCBI Taxonomy" id="48701"/>
    <lineage>
        <taxon>Eukaryota</taxon>
        <taxon>Metazoa</taxon>
        <taxon>Chordata</taxon>
        <taxon>Craniata</taxon>
        <taxon>Vertebrata</taxon>
        <taxon>Euteleostomi</taxon>
        <taxon>Actinopterygii</taxon>
        <taxon>Neopterygii</taxon>
        <taxon>Teleostei</taxon>
        <taxon>Neoteleostei</taxon>
        <taxon>Acanthomorphata</taxon>
        <taxon>Ovalentaria</taxon>
        <taxon>Atherinomorphae</taxon>
        <taxon>Cyprinodontiformes</taxon>
        <taxon>Poeciliidae</taxon>
        <taxon>Poeciliinae</taxon>
        <taxon>Poecilia</taxon>
    </lineage>
</organism>
<dbReference type="InterPro" id="IPR035892">
    <property type="entry name" value="C2_domain_sf"/>
</dbReference>
<dbReference type="InterPro" id="IPR045052">
    <property type="entry name" value="Copine"/>
</dbReference>
<protein>
    <recommendedName>
        <fullName evidence="3">Copine C-terminal domain-containing protein</fullName>
    </recommendedName>
</protein>
<dbReference type="PANTHER" id="PTHR10857:SF106">
    <property type="entry name" value="C2 DOMAIN-CONTAINING PROTEIN"/>
    <property type="match status" value="1"/>
</dbReference>
<reference evidence="1" key="2">
    <citation type="submission" date="2025-09" db="UniProtKB">
        <authorList>
            <consortium name="Ensembl"/>
        </authorList>
    </citation>
    <scope>IDENTIFICATION</scope>
</reference>
<name>A0A3B3YU39_9TELE</name>
<dbReference type="Ensembl" id="ENSPMET00000032662.1">
    <property type="protein sequence ID" value="ENSPMEP00000030525.1"/>
    <property type="gene ID" value="ENSPMEG00000017002.1"/>
</dbReference>
<dbReference type="Gene3D" id="2.60.40.150">
    <property type="entry name" value="C2 domain"/>
    <property type="match status" value="1"/>
</dbReference>
<dbReference type="Proteomes" id="UP000261480">
    <property type="component" value="Unplaced"/>
</dbReference>
<dbReference type="SUPFAM" id="SSF49562">
    <property type="entry name" value="C2 domain (Calcium/lipid-binding domain, CaLB)"/>
    <property type="match status" value="1"/>
</dbReference>
<evidence type="ECO:0000313" key="2">
    <source>
        <dbReference type="Proteomes" id="UP000261480"/>
    </source>
</evidence>
<keyword evidence="2" id="KW-1185">Reference proteome</keyword>
<accession>A0A3B3YU39</accession>
<sequence>EKLFLKCSTPFILAKTETMNNTFLNMASIGDFDPLNPSIPATKVEITVSCRNLLDMDTFSKSDPICVLYTQGMGNKEWREVSTFLHSNTTAQTLTRPFHHITF</sequence>
<dbReference type="GO" id="GO:0005886">
    <property type="term" value="C:plasma membrane"/>
    <property type="evidence" value="ECO:0007669"/>
    <property type="project" value="TreeGrafter"/>
</dbReference>